<organism evidence="2 3">
    <name type="scientific">Streptomyces variegatus</name>
    <dbReference type="NCBI Taxonomy" id="284040"/>
    <lineage>
        <taxon>Bacteria</taxon>
        <taxon>Bacillati</taxon>
        <taxon>Actinomycetota</taxon>
        <taxon>Actinomycetes</taxon>
        <taxon>Kitasatosporales</taxon>
        <taxon>Streptomycetaceae</taxon>
        <taxon>Streptomyces</taxon>
    </lineage>
</organism>
<dbReference type="STRING" id="284040.UK15_20655"/>
<gene>
    <name evidence="2" type="ORF">UK15_20655</name>
</gene>
<protein>
    <recommendedName>
        <fullName evidence="4">Hydantoinase B/oxoprolinase domain-containing protein</fullName>
    </recommendedName>
</protein>
<accession>A0A0M2GHW7</accession>
<evidence type="ECO:0000313" key="2">
    <source>
        <dbReference type="EMBL" id="KJK37551.1"/>
    </source>
</evidence>
<comment type="caution">
    <text evidence="2">The sequence shown here is derived from an EMBL/GenBank/DDBJ whole genome shotgun (WGS) entry which is preliminary data.</text>
</comment>
<evidence type="ECO:0008006" key="4">
    <source>
        <dbReference type="Google" id="ProtNLM"/>
    </source>
</evidence>
<feature type="region of interest" description="Disordered" evidence="1">
    <location>
        <begin position="68"/>
        <end position="93"/>
    </location>
</feature>
<evidence type="ECO:0000256" key="1">
    <source>
        <dbReference type="SAM" id="MobiDB-lite"/>
    </source>
</evidence>
<dbReference type="Proteomes" id="UP000034786">
    <property type="component" value="Unassembled WGS sequence"/>
</dbReference>
<dbReference type="AlphaFoldDB" id="A0A0M2GHW7"/>
<evidence type="ECO:0000313" key="3">
    <source>
        <dbReference type="Proteomes" id="UP000034786"/>
    </source>
</evidence>
<name>A0A0M2GHW7_9ACTN</name>
<reference evidence="3" key="1">
    <citation type="submission" date="2015-02" db="EMBL/GenBank/DDBJ databases">
        <authorList>
            <person name="Ju K.-S."/>
            <person name="Doroghazi J.R."/>
            <person name="Metcalf W."/>
        </authorList>
    </citation>
    <scope>NUCLEOTIDE SEQUENCE [LARGE SCALE GENOMIC DNA]</scope>
    <source>
        <strain evidence="3">NRRL B-16380</strain>
    </source>
</reference>
<proteinExistence type="predicted"/>
<keyword evidence="3" id="KW-1185">Reference proteome</keyword>
<dbReference type="EMBL" id="JYJH01000015">
    <property type="protein sequence ID" value="KJK37551.1"/>
    <property type="molecule type" value="Genomic_DNA"/>
</dbReference>
<dbReference type="PATRIC" id="fig|284040.3.peg.2010"/>
<sequence length="93" mass="10155">MDRDFTCTDVPARRPDGRLLTPNRRPSVFARRIDLPEPLYGRVFEVHERVAADGADLVTGDVFVIAPPGGGGYGPPSPDPHQAGEEIDDLRAF</sequence>